<evidence type="ECO:0000256" key="7">
    <source>
        <dbReference type="ARBA" id="ARBA00022840"/>
    </source>
</evidence>
<dbReference type="Proteomes" id="UP000887577">
    <property type="component" value="Unplaced"/>
</dbReference>
<dbReference type="WBParaSite" id="PSU_v2.g3186.t1">
    <property type="protein sequence ID" value="PSU_v2.g3186.t1"/>
    <property type="gene ID" value="PSU_v2.g3186"/>
</dbReference>
<dbReference type="GO" id="GO:0005524">
    <property type="term" value="F:ATP binding"/>
    <property type="evidence" value="ECO:0007669"/>
    <property type="project" value="UniProtKB-KW"/>
</dbReference>
<dbReference type="Pfam" id="PF13476">
    <property type="entry name" value="AAA_23"/>
    <property type="match status" value="1"/>
</dbReference>
<keyword evidence="5" id="KW-0547">Nucleotide-binding</keyword>
<feature type="coiled-coil region" evidence="12">
    <location>
        <begin position="348"/>
        <end position="375"/>
    </location>
</feature>
<keyword evidence="4" id="KW-0158">Chromosome</keyword>
<dbReference type="PANTHER" id="PTHR19306">
    <property type="entry name" value="STRUCTURAL MAINTENANCE OF CHROMOSOMES 5,6 SMC5, SMC6"/>
    <property type="match status" value="1"/>
</dbReference>
<evidence type="ECO:0000256" key="1">
    <source>
        <dbReference type="ARBA" id="ARBA00004123"/>
    </source>
</evidence>
<dbReference type="AlphaFoldDB" id="A0A914YU52"/>
<dbReference type="GO" id="GO:0030915">
    <property type="term" value="C:Smc5-Smc6 complex"/>
    <property type="evidence" value="ECO:0007669"/>
    <property type="project" value="TreeGrafter"/>
</dbReference>
<feature type="coiled-coil region" evidence="12">
    <location>
        <begin position="439"/>
        <end position="501"/>
    </location>
</feature>
<dbReference type="InterPro" id="IPR027417">
    <property type="entry name" value="P-loop_NTPase"/>
</dbReference>
<feature type="region of interest" description="Disordered" evidence="13">
    <location>
        <begin position="1"/>
        <end position="85"/>
    </location>
</feature>
<keyword evidence="8 12" id="KW-0175">Coiled coil</keyword>
<dbReference type="Gene3D" id="3.40.50.300">
    <property type="entry name" value="P-loop containing nucleotide triphosphate hydrolases"/>
    <property type="match status" value="2"/>
</dbReference>
<evidence type="ECO:0000256" key="10">
    <source>
        <dbReference type="ARBA" id="ARBA00023204"/>
    </source>
</evidence>
<proteinExistence type="inferred from homology"/>
<accession>A0A914YU52</accession>
<feature type="coiled-coil region" evidence="12">
    <location>
        <begin position="711"/>
        <end position="891"/>
    </location>
</feature>
<evidence type="ECO:0000259" key="14">
    <source>
        <dbReference type="Pfam" id="PF13476"/>
    </source>
</evidence>
<evidence type="ECO:0000256" key="12">
    <source>
        <dbReference type="SAM" id="Coils"/>
    </source>
</evidence>
<evidence type="ECO:0000256" key="13">
    <source>
        <dbReference type="SAM" id="MobiDB-lite"/>
    </source>
</evidence>
<evidence type="ECO:0000256" key="5">
    <source>
        <dbReference type="ARBA" id="ARBA00022741"/>
    </source>
</evidence>
<feature type="domain" description="Rad50/SbcC-type AAA" evidence="14">
    <location>
        <begin position="106"/>
        <end position="370"/>
    </location>
</feature>
<keyword evidence="7" id="KW-0067">ATP-binding</keyword>
<organism evidence="15 16">
    <name type="scientific">Panagrolaimus superbus</name>
    <dbReference type="NCBI Taxonomy" id="310955"/>
    <lineage>
        <taxon>Eukaryota</taxon>
        <taxon>Metazoa</taxon>
        <taxon>Ecdysozoa</taxon>
        <taxon>Nematoda</taxon>
        <taxon>Chromadorea</taxon>
        <taxon>Rhabditida</taxon>
        <taxon>Tylenchina</taxon>
        <taxon>Panagrolaimomorpha</taxon>
        <taxon>Panagrolaimoidea</taxon>
        <taxon>Panagrolaimidae</taxon>
        <taxon>Panagrolaimus</taxon>
    </lineage>
</organism>
<comment type="similarity">
    <text evidence="3">Belongs to the SMC family. SMC6 subfamily.</text>
</comment>
<dbReference type="GO" id="GO:0003684">
    <property type="term" value="F:damaged DNA binding"/>
    <property type="evidence" value="ECO:0007669"/>
    <property type="project" value="TreeGrafter"/>
</dbReference>
<evidence type="ECO:0000256" key="11">
    <source>
        <dbReference type="ARBA" id="ARBA00023242"/>
    </source>
</evidence>
<evidence type="ECO:0000256" key="6">
    <source>
        <dbReference type="ARBA" id="ARBA00022763"/>
    </source>
</evidence>
<reference evidence="16" key="1">
    <citation type="submission" date="2022-11" db="UniProtKB">
        <authorList>
            <consortium name="WormBaseParasite"/>
        </authorList>
    </citation>
    <scope>IDENTIFICATION</scope>
</reference>
<dbReference type="SUPFAM" id="SSF52540">
    <property type="entry name" value="P-loop containing nucleoside triphosphate hydrolases"/>
    <property type="match status" value="2"/>
</dbReference>
<dbReference type="GO" id="GO:0016887">
    <property type="term" value="F:ATP hydrolysis activity"/>
    <property type="evidence" value="ECO:0007669"/>
    <property type="project" value="InterPro"/>
</dbReference>
<protein>
    <submittedName>
        <fullName evidence="16">Rad50/SbcC-type AAA domain-containing protein</fullName>
    </submittedName>
</protein>
<evidence type="ECO:0000256" key="4">
    <source>
        <dbReference type="ARBA" id="ARBA00022454"/>
    </source>
</evidence>
<dbReference type="GO" id="GO:0003697">
    <property type="term" value="F:single-stranded DNA binding"/>
    <property type="evidence" value="ECO:0007669"/>
    <property type="project" value="TreeGrafter"/>
</dbReference>
<evidence type="ECO:0000256" key="8">
    <source>
        <dbReference type="ARBA" id="ARBA00023054"/>
    </source>
</evidence>
<keyword evidence="10" id="KW-0234">DNA repair</keyword>
<keyword evidence="6" id="KW-0227">DNA damage</keyword>
<keyword evidence="9" id="KW-0233">DNA recombination</keyword>
<dbReference type="GO" id="GO:0035861">
    <property type="term" value="C:site of double-strand break"/>
    <property type="evidence" value="ECO:0007669"/>
    <property type="project" value="TreeGrafter"/>
</dbReference>
<feature type="compositionally biased region" description="Basic and acidic residues" evidence="13">
    <location>
        <begin position="8"/>
        <end position="29"/>
    </location>
</feature>
<dbReference type="InterPro" id="IPR038729">
    <property type="entry name" value="Rad50/SbcC_AAA"/>
</dbReference>
<name>A0A914YU52_9BILA</name>
<dbReference type="PANTHER" id="PTHR19306:SF6">
    <property type="entry name" value="STRUCTURAL MAINTENANCE OF CHROMOSOMES PROTEIN 6"/>
    <property type="match status" value="1"/>
</dbReference>
<evidence type="ECO:0000256" key="9">
    <source>
        <dbReference type="ARBA" id="ARBA00023172"/>
    </source>
</evidence>
<feature type="compositionally biased region" description="Acidic residues" evidence="13">
    <location>
        <begin position="1036"/>
        <end position="1047"/>
    </location>
</feature>
<feature type="compositionally biased region" description="Acidic residues" evidence="13">
    <location>
        <begin position="51"/>
        <end position="66"/>
    </location>
</feature>
<evidence type="ECO:0000313" key="16">
    <source>
        <dbReference type="WBParaSite" id="PSU_v2.g3186.t1"/>
    </source>
</evidence>
<sequence length="1157" mass="134272">MMPRKAKVKESPIKRQFSDSLNDRERAEDAASQPPQRRHRENDENRLNGEASDEEETDIENFDIEDLPSTSVSQRLQRRRSVEDLSRTVDSIDIDDVVIAGQVKEVELENFMCHSNLKMRFNTDKYNCCYIVGPNGSGKSAIFAGLNIGLGGKGRANNRGNSLSSYIKEGEASAKIRVHLSNVGANRHSQYEKEIVIERIIRQTSSTYSLKSMDEAGRTRIVSTAKKDLDNILKRFSIELENPLCWLSQDRAREFLQEMKPNKLYEIFMITSELCIVNAHHTTTAEHLEDMQKILINWREKQKEMKESFDKLKRIAEATQKIRLFESELSKYNWIALWIPMKTNVQKVGAIEKTVEKIQNDIEKHQKKIEGRDAEAVELRNSMQWKRVQSEDSMKSRQIANRVREIRSKLQSHDIEICEANKTLESVLGRADRDIIGEKSELQRKVNEAQSQLDEIKEQKNTLNQRKLAVESERQDLFENLQDCDANIRNFRNEISKIERNQRERERVAHDQMARFGRDTTNILKYIEQYETKFSKKPIGPIGMHVKLRDKKWENGVEFLMKNNLAHYLCDNAKDRQVFDNMLRHHNINQVPVATVKFANHKYDTTSAEPDRNILTVAREAIIEEATVYNYLVDVLHIETVMLIENDNEGREIMSQNPPHNITKAITEGTAEIYPVKADRPYRFYAGRGYRARVLGDITNVEDDTVVDDQKRYFEDQIRQVEKQKEELKLEESKIREKGASLSKEGQTVSIDCNKLERNISNYETEIRKLDSIASRETLINSAKETLVELNRMKEKDEEVLNKILQEQEENLSVYNDKGKKIQEIVDQNKALAEELRNVENEVDKLRSEYENFDNATEKFRSSIRNGERQITKQNDQKERLLTERETIEKSLLNTSKYEKPDNMTDPPDFDTLIDKETCDKKILKLKSEIGTLTRLNEGQHVTEGELAAARQAYEKATEAEKDCAKKLKKVNKSFLAREELFLKVKEEIPIKLRKKFNELMSMRNYIGDLKVDHEAQKIEISVQTHKDAKKGRLNEEEDQEVSEDEDASGRRLSVAAAAKKRSQNISQDLKGLSGGERSYTTACFVMALWSCVESPFRCLDEFDVFMDMVNRRIIMELLSDLARKHRHIQFFFFTPQGISELHANDVEVFTMAPARQ</sequence>
<evidence type="ECO:0000256" key="2">
    <source>
        <dbReference type="ARBA" id="ARBA00004286"/>
    </source>
</evidence>
<evidence type="ECO:0000256" key="3">
    <source>
        <dbReference type="ARBA" id="ARBA00006793"/>
    </source>
</evidence>
<dbReference type="GO" id="GO:0005634">
    <property type="term" value="C:nucleus"/>
    <property type="evidence" value="ECO:0007669"/>
    <property type="project" value="UniProtKB-SubCell"/>
</dbReference>
<keyword evidence="11" id="KW-0539">Nucleus</keyword>
<keyword evidence="15" id="KW-1185">Reference proteome</keyword>
<evidence type="ECO:0000313" key="15">
    <source>
        <dbReference type="Proteomes" id="UP000887577"/>
    </source>
</evidence>
<feature type="region of interest" description="Disordered" evidence="13">
    <location>
        <begin position="1027"/>
        <end position="1051"/>
    </location>
</feature>
<dbReference type="GO" id="GO:0000724">
    <property type="term" value="P:double-strand break repair via homologous recombination"/>
    <property type="evidence" value="ECO:0007669"/>
    <property type="project" value="TreeGrafter"/>
</dbReference>
<comment type="subcellular location">
    <subcellularLocation>
        <location evidence="2">Chromosome</location>
    </subcellularLocation>
    <subcellularLocation>
        <location evidence="1">Nucleus</location>
    </subcellularLocation>
</comment>